<name>A0A1F5PY42_9BACT</name>
<gene>
    <name evidence="2" type="ORF">A3B10_03650</name>
</gene>
<evidence type="ECO:0000313" key="2">
    <source>
        <dbReference type="EMBL" id="OGE94858.1"/>
    </source>
</evidence>
<comment type="caution">
    <text evidence="2">The sequence shown here is derived from an EMBL/GenBank/DDBJ whole genome shotgun (WGS) entry which is preliminary data.</text>
</comment>
<proteinExistence type="predicted"/>
<feature type="transmembrane region" description="Helical" evidence="1">
    <location>
        <begin position="76"/>
        <end position="94"/>
    </location>
</feature>
<sequence>MFYILLSIVVLTLVLWVINQWIKNVLCPVCSATVITWVAVLVLYYLSQPVNTLFLTILISVSLGAIIEKYGHKFSWHWKLIMVLLNAPAIYFLMQKDLTKAVTLALVSVVLTWFMSRLKVNKREAKDDRFKQCC</sequence>
<keyword evidence="1" id="KW-0472">Membrane</keyword>
<feature type="transmembrane region" description="Helical" evidence="1">
    <location>
        <begin position="29"/>
        <end position="46"/>
    </location>
</feature>
<dbReference type="STRING" id="1817841.A3B10_03650"/>
<feature type="transmembrane region" description="Helical" evidence="1">
    <location>
        <begin position="53"/>
        <end position="70"/>
    </location>
</feature>
<dbReference type="EMBL" id="MFFB01000007">
    <property type="protein sequence ID" value="OGE94858.1"/>
    <property type="molecule type" value="Genomic_DNA"/>
</dbReference>
<keyword evidence="1" id="KW-0812">Transmembrane</keyword>
<dbReference type="AlphaFoldDB" id="A0A1F5PY42"/>
<keyword evidence="1" id="KW-1133">Transmembrane helix</keyword>
<organism evidence="2 3">
    <name type="scientific">Candidatus Doudnabacteria bacterium RIFCSPLOWO2_01_FULL_44_21</name>
    <dbReference type="NCBI Taxonomy" id="1817841"/>
    <lineage>
        <taxon>Bacteria</taxon>
        <taxon>Candidatus Doudnaibacteriota</taxon>
    </lineage>
</organism>
<feature type="transmembrane region" description="Helical" evidence="1">
    <location>
        <begin position="101"/>
        <end position="118"/>
    </location>
</feature>
<accession>A0A1F5PY42</accession>
<dbReference type="Proteomes" id="UP000177281">
    <property type="component" value="Unassembled WGS sequence"/>
</dbReference>
<evidence type="ECO:0000256" key="1">
    <source>
        <dbReference type="SAM" id="Phobius"/>
    </source>
</evidence>
<protein>
    <submittedName>
        <fullName evidence="2">Uncharacterized protein</fullName>
    </submittedName>
</protein>
<reference evidence="2 3" key="1">
    <citation type="journal article" date="2016" name="Nat. Commun.">
        <title>Thousands of microbial genomes shed light on interconnected biogeochemical processes in an aquifer system.</title>
        <authorList>
            <person name="Anantharaman K."/>
            <person name="Brown C.T."/>
            <person name="Hug L.A."/>
            <person name="Sharon I."/>
            <person name="Castelle C.J."/>
            <person name="Probst A.J."/>
            <person name="Thomas B.C."/>
            <person name="Singh A."/>
            <person name="Wilkins M.J."/>
            <person name="Karaoz U."/>
            <person name="Brodie E.L."/>
            <person name="Williams K.H."/>
            <person name="Hubbard S.S."/>
            <person name="Banfield J.F."/>
        </authorList>
    </citation>
    <scope>NUCLEOTIDE SEQUENCE [LARGE SCALE GENOMIC DNA]</scope>
</reference>
<evidence type="ECO:0000313" key="3">
    <source>
        <dbReference type="Proteomes" id="UP000177281"/>
    </source>
</evidence>